<sequence length="156" mass="16920">MTKPTPQDRTPDDERIDAAFAAIVAEWERDTGPGRSHTATEKTNSSPVLPARPEPRRPSFAVAPEGWRVHLPPEEVPEDDDFEEPDPPLPRGDLQFWGALAGIVGGPVVFVGWALTGPHTTHLPLWLSGLATAAGFALLVRKLPEQHDEGDDGARV</sequence>
<dbReference type="RefSeq" id="WP_006502377.1">
    <property type="nucleotide sequence ID" value="NZ_BAGZ01000005.1"/>
</dbReference>
<accession>K6VQI4</accession>
<feature type="transmembrane region" description="Helical" evidence="2">
    <location>
        <begin position="96"/>
        <end position="115"/>
    </location>
</feature>
<comment type="caution">
    <text evidence="3">The sequence shown here is derived from an EMBL/GenBank/DDBJ whole genome shotgun (WGS) entry which is preliminary data.</text>
</comment>
<feature type="region of interest" description="Disordered" evidence="1">
    <location>
        <begin position="28"/>
        <end position="59"/>
    </location>
</feature>
<keyword evidence="4" id="KW-1185">Reference proteome</keyword>
<keyword evidence="2" id="KW-0472">Membrane</keyword>
<dbReference type="eggNOG" id="ENOG5032V4A">
    <property type="taxonomic scope" value="Bacteria"/>
</dbReference>
<evidence type="ECO:0000313" key="4">
    <source>
        <dbReference type="Proteomes" id="UP000008495"/>
    </source>
</evidence>
<keyword evidence="2" id="KW-1133">Transmembrane helix</keyword>
<feature type="region of interest" description="Disordered" evidence="1">
    <location>
        <begin position="72"/>
        <end position="93"/>
    </location>
</feature>
<dbReference type="EMBL" id="BAGZ01000005">
    <property type="protein sequence ID" value="GAB77625.1"/>
    <property type="molecule type" value="Genomic_DNA"/>
</dbReference>
<organism evidence="3 4">
    <name type="scientific">Austwickia chelonae NBRC 105200</name>
    <dbReference type="NCBI Taxonomy" id="1184607"/>
    <lineage>
        <taxon>Bacteria</taxon>
        <taxon>Bacillati</taxon>
        <taxon>Actinomycetota</taxon>
        <taxon>Actinomycetes</taxon>
        <taxon>Micrococcales</taxon>
        <taxon>Dermatophilaceae</taxon>
        <taxon>Austwickia</taxon>
    </lineage>
</organism>
<dbReference type="AlphaFoldDB" id="K6VQI4"/>
<evidence type="ECO:0000256" key="2">
    <source>
        <dbReference type="SAM" id="Phobius"/>
    </source>
</evidence>
<proteinExistence type="predicted"/>
<reference evidence="3 4" key="1">
    <citation type="submission" date="2012-08" db="EMBL/GenBank/DDBJ databases">
        <title>Whole genome shotgun sequence of Austwickia chelonae NBRC 105200.</title>
        <authorList>
            <person name="Yoshida I."/>
            <person name="Hosoyama A."/>
            <person name="Tsuchikane K."/>
            <person name="Katsumata H."/>
            <person name="Ando Y."/>
            <person name="Ohji S."/>
            <person name="Hamada M."/>
            <person name="Tamura T."/>
            <person name="Yamazoe A."/>
            <person name="Yamazaki S."/>
            <person name="Fujita N."/>
        </authorList>
    </citation>
    <scope>NUCLEOTIDE SEQUENCE [LARGE SCALE GENOMIC DNA]</scope>
    <source>
        <strain evidence="3 4">NBRC 105200</strain>
    </source>
</reference>
<dbReference type="OrthoDB" id="4867773at2"/>
<gene>
    <name evidence="3" type="ORF">AUCHE_05_05400</name>
</gene>
<name>K6VQI4_9MICO</name>
<dbReference type="STRING" id="100225.SAMN05421595_1463"/>
<feature type="transmembrane region" description="Helical" evidence="2">
    <location>
        <begin position="121"/>
        <end position="140"/>
    </location>
</feature>
<evidence type="ECO:0000256" key="1">
    <source>
        <dbReference type="SAM" id="MobiDB-lite"/>
    </source>
</evidence>
<feature type="compositionally biased region" description="Acidic residues" evidence="1">
    <location>
        <begin position="75"/>
        <end position="86"/>
    </location>
</feature>
<keyword evidence="2" id="KW-0812">Transmembrane</keyword>
<evidence type="ECO:0000313" key="3">
    <source>
        <dbReference type="EMBL" id="GAB77625.1"/>
    </source>
</evidence>
<protein>
    <submittedName>
        <fullName evidence="3">Uncharacterized protein</fullName>
    </submittedName>
</protein>
<dbReference type="Proteomes" id="UP000008495">
    <property type="component" value="Unassembled WGS sequence"/>
</dbReference>